<dbReference type="Proteomes" id="UP001055439">
    <property type="component" value="Chromosome 9"/>
</dbReference>
<name>A0A9E7IAS0_9LILI</name>
<keyword evidence="2" id="KW-1185">Reference proteome</keyword>
<protein>
    <submittedName>
        <fullName evidence="1">Uncharacterized protein</fullName>
    </submittedName>
</protein>
<evidence type="ECO:0000313" key="2">
    <source>
        <dbReference type="Proteomes" id="UP001055439"/>
    </source>
</evidence>
<gene>
    <name evidence="1" type="ORF">MUK42_02812</name>
</gene>
<accession>A0A9E7IAS0</accession>
<dbReference type="AlphaFoldDB" id="A0A9E7IAS0"/>
<reference evidence="1" key="1">
    <citation type="submission" date="2022-05" db="EMBL/GenBank/DDBJ databases">
        <title>The Musa troglodytarum L. genome provides insights into the mechanism of non-climacteric behaviour and enrichment of carotenoids.</title>
        <authorList>
            <person name="Wang J."/>
        </authorList>
    </citation>
    <scope>NUCLEOTIDE SEQUENCE</scope>
    <source>
        <tissue evidence="1">Leaf</tissue>
    </source>
</reference>
<proteinExistence type="predicted"/>
<sequence length="77" mass="8687">MVFLSAACDIMEKILERYERDCYAEKALTYSEPEFQHQVMLDSITELQRKGMVERVVAVADIHGAVTGANRLIALVV</sequence>
<evidence type="ECO:0000313" key="1">
    <source>
        <dbReference type="EMBL" id="URE45853.1"/>
    </source>
</evidence>
<organism evidence="1 2">
    <name type="scientific">Musa troglodytarum</name>
    <name type="common">fe'i banana</name>
    <dbReference type="NCBI Taxonomy" id="320322"/>
    <lineage>
        <taxon>Eukaryota</taxon>
        <taxon>Viridiplantae</taxon>
        <taxon>Streptophyta</taxon>
        <taxon>Embryophyta</taxon>
        <taxon>Tracheophyta</taxon>
        <taxon>Spermatophyta</taxon>
        <taxon>Magnoliopsida</taxon>
        <taxon>Liliopsida</taxon>
        <taxon>Zingiberales</taxon>
        <taxon>Musaceae</taxon>
        <taxon>Musa</taxon>
    </lineage>
</organism>
<dbReference type="EMBL" id="CP097511">
    <property type="protein sequence ID" value="URE45853.1"/>
    <property type="molecule type" value="Genomic_DNA"/>
</dbReference>